<proteinExistence type="predicted"/>
<protein>
    <submittedName>
        <fullName evidence="2">Transcriptional regulator with XRE-family HTH domain</fullName>
    </submittedName>
</protein>
<evidence type="ECO:0000313" key="3">
    <source>
        <dbReference type="Proteomes" id="UP000548304"/>
    </source>
</evidence>
<sequence>MAGLNEAHTPKARLLGAELRELRKNAGFNGRQLAAKLGITQTTISRYERGARTPPVDYVARVLGLFGVTGQRYDELVEFAHSASEPNMITRSSIHRNLVEISEFERDASEIVYIAPLMIPGPLQTRAYAAAVMASLPPDERDLRIELRMARREALAEPRQITTYLAERVLRDQLGGFSVMAEQIEHLVKEASRPNVDIRVIPADQQRWTLAHDGSFVLYKFPKASPIVHLDHHGGPAFLYDQADVAIYADAVDTLPEVSMSPDESVGLMANMLEKMEGRSDATPY</sequence>
<evidence type="ECO:0000313" key="2">
    <source>
        <dbReference type="EMBL" id="NYH79183.1"/>
    </source>
</evidence>
<dbReference type="Pfam" id="PF13560">
    <property type="entry name" value="HTH_31"/>
    <property type="match status" value="1"/>
</dbReference>
<dbReference type="PROSITE" id="PS50943">
    <property type="entry name" value="HTH_CROC1"/>
    <property type="match status" value="1"/>
</dbReference>
<gene>
    <name evidence="2" type="ORF">FHR84_002517</name>
</gene>
<dbReference type="SUPFAM" id="SSF47413">
    <property type="entry name" value="lambda repressor-like DNA-binding domains"/>
    <property type="match status" value="1"/>
</dbReference>
<dbReference type="AlphaFoldDB" id="A0A852ZAS7"/>
<dbReference type="CDD" id="cd00093">
    <property type="entry name" value="HTH_XRE"/>
    <property type="match status" value="1"/>
</dbReference>
<dbReference type="RefSeq" id="WP_179535608.1">
    <property type="nucleotide sequence ID" value="NZ_JACBYW010000004.1"/>
</dbReference>
<comment type="caution">
    <text evidence="2">The sequence shown here is derived from an EMBL/GenBank/DDBJ whole genome shotgun (WGS) entry which is preliminary data.</text>
</comment>
<feature type="domain" description="HTH cro/C1-type" evidence="1">
    <location>
        <begin position="19"/>
        <end position="76"/>
    </location>
</feature>
<dbReference type="SMART" id="SM00530">
    <property type="entry name" value="HTH_XRE"/>
    <property type="match status" value="1"/>
</dbReference>
<dbReference type="Proteomes" id="UP000548304">
    <property type="component" value="Unassembled WGS sequence"/>
</dbReference>
<keyword evidence="3" id="KW-1185">Reference proteome</keyword>
<evidence type="ECO:0000259" key="1">
    <source>
        <dbReference type="PROSITE" id="PS50943"/>
    </source>
</evidence>
<dbReference type="InterPro" id="IPR043917">
    <property type="entry name" value="DUF5753"/>
</dbReference>
<accession>A0A852ZAS7</accession>
<organism evidence="2 3">
    <name type="scientific">Actinopolyspora biskrensis</name>
    <dbReference type="NCBI Taxonomy" id="1470178"/>
    <lineage>
        <taxon>Bacteria</taxon>
        <taxon>Bacillati</taxon>
        <taxon>Actinomycetota</taxon>
        <taxon>Actinomycetes</taxon>
        <taxon>Actinopolysporales</taxon>
        <taxon>Actinopolysporaceae</taxon>
        <taxon>Actinopolyspora</taxon>
    </lineage>
</organism>
<dbReference type="InterPro" id="IPR001387">
    <property type="entry name" value="Cro/C1-type_HTH"/>
</dbReference>
<dbReference type="Pfam" id="PF19054">
    <property type="entry name" value="DUF5753"/>
    <property type="match status" value="1"/>
</dbReference>
<dbReference type="EMBL" id="JACBYW010000004">
    <property type="protein sequence ID" value="NYH79183.1"/>
    <property type="molecule type" value="Genomic_DNA"/>
</dbReference>
<dbReference type="Gene3D" id="1.10.260.40">
    <property type="entry name" value="lambda repressor-like DNA-binding domains"/>
    <property type="match status" value="1"/>
</dbReference>
<dbReference type="GO" id="GO:0003677">
    <property type="term" value="F:DNA binding"/>
    <property type="evidence" value="ECO:0007669"/>
    <property type="project" value="InterPro"/>
</dbReference>
<dbReference type="InterPro" id="IPR010982">
    <property type="entry name" value="Lambda_DNA-bd_dom_sf"/>
</dbReference>
<name>A0A852ZAS7_9ACTN</name>
<reference evidence="2 3" key="1">
    <citation type="submission" date="2020-07" db="EMBL/GenBank/DDBJ databases">
        <title>Genomic Encyclopedia of Type Strains, Phase III (KMG-III): the genomes of soil and plant-associated and newly described type strains.</title>
        <authorList>
            <person name="Whitman W."/>
        </authorList>
    </citation>
    <scope>NUCLEOTIDE SEQUENCE [LARGE SCALE GENOMIC DNA]</scope>
    <source>
        <strain evidence="2 3">CECT 8576</strain>
    </source>
</reference>